<name>A0A2W5DI20_9BURK</name>
<dbReference type="EMBL" id="QFOD01000014">
    <property type="protein sequence ID" value="PZP30448.1"/>
    <property type="molecule type" value="Genomic_DNA"/>
</dbReference>
<gene>
    <name evidence="1" type="ORF">DI603_15095</name>
</gene>
<organism evidence="1 2">
    <name type="scientific">Roseateles depolymerans</name>
    <dbReference type="NCBI Taxonomy" id="76731"/>
    <lineage>
        <taxon>Bacteria</taxon>
        <taxon>Pseudomonadati</taxon>
        <taxon>Pseudomonadota</taxon>
        <taxon>Betaproteobacteria</taxon>
        <taxon>Burkholderiales</taxon>
        <taxon>Sphaerotilaceae</taxon>
        <taxon>Roseateles</taxon>
    </lineage>
</organism>
<dbReference type="AlphaFoldDB" id="A0A2W5DI20"/>
<sequence>MKKRLTFWLLQVLIALDQLINAMLFFGWADETISARSWRQREKWQWRIARRVIDRLFALLGDSNHCQSAFESEVQRRQLPDALR</sequence>
<accession>A0A2W5DI20</accession>
<comment type="caution">
    <text evidence="1">The sequence shown here is derived from an EMBL/GenBank/DDBJ whole genome shotgun (WGS) entry which is preliminary data.</text>
</comment>
<proteinExistence type="predicted"/>
<dbReference type="Proteomes" id="UP000249633">
    <property type="component" value="Unassembled WGS sequence"/>
</dbReference>
<protein>
    <submittedName>
        <fullName evidence="1">Pseudouridine synthase</fullName>
    </submittedName>
</protein>
<reference evidence="1 2" key="1">
    <citation type="submission" date="2017-08" db="EMBL/GenBank/DDBJ databases">
        <title>Infants hospitalized years apart are colonized by the same room-sourced microbial strains.</title>
        <authorList>
            <person name="Brooks B."/>
            <person name="Olm M.R."/>
            <person name="Firek B.A."/>
            <person name="Baker R."/>
            <person name="Thomas B.C."/>
            <person name="Morowitz M.J."/>
            <person name="Banfield J.F."/>
        </authorList>
    </citation>
    <scope>NUCLEOTIDE SEQUENCE [LARGE SCALE GENOMIC DNA]</scope>
    <source>
        <strain evidence="1">S2_012_000_R2_81</strain>
    </source>
</reference>
<evidence type="ECO:0000313" key="2">
    <source>
        <dbReference type="Proteomes" id="UP000249633"/>
    </source>
</evidence>
<evidence type="ECO:0000313" key="1">
    <source>
        <dbReference type="EMBL" id="PZP30448.1"/>
    </source>
</evidence>